<accession>A0A6N2SG91</accession>
<reference evidence="9" key="1">
    <citation type="submission" date="2019-11" db="EMBL/GenBank/DDBJ databases">
        <authorList>
            <person name="Feng L."/>
        </authorList>
    </citation>
    <scope>NUCLEOTIDE SEQUENCE</scope>
    <source>
        <strain evidence="9">BhanseniiLFYP23</strain>
    </source>
</reference>
<keyword evidence="5 7" id="KW-1133">Transmembrane helix</keyword>
<dbReference type="RefSeq" id="WP_156342114.1">
    <property type="nucleotide sequence ID" value="NZ_CACRSY010000008.1"/>
</dbReference>
<evidence type="ECO:0000256" key="2">
    <source>
        <dbReference type="ARBA" id="ARBA00008335"/>
    </source>
</evidence>
<dbReference type="InterPro" id="IPR036259">
    <property type="entry name" value="MFS_trans_sf"/>
</dbReference>
<proteinExistence type="inferred from homology"/>
<evidence type="ECO:0000256" key="6">
    <source>
        <dbReference type="ARBA" id="ARBA00023136"/>
    </source>
</evidence>
<feature type="transmembrane region" description="Helical" evidence="7">
    <location>
        <begin position="12"/>
        <end position="35"/>
    </location>
</feature>
<feature type="transmembrane region" description="Helical" evidence="7">
    <location>
        <begin position="99"/>
        <end position="118"/>
    </location>
</feature>
<dbReference type="PROSITE" id="PS50850">
    <property type="entry name" value="MFS"/>
    <property type="match status" value="1"/>
</dbReference>
<feature type="transmembrane region" description="Helical" evidence="7">
    <location>
        <begin position="362"/>
        <end position="384"/>
    </location>
</feature>
<dbReference type="GO" id="GO:0022857">
    <property type="term" value="F:transmembrane transporter activity"/>
    <property type="evidence" value="ECO:0007669"/>
    <property type="project" value="InterPro"/>
</dbReference>
<feature type="transmembrane region" description="Helical" evidence="7">
    <location>
        <begin position="328"/>
        <end position="350"/>
    </location>
</feature>
<evidence type="ECO:0000256" key="1">
    <source>
        <dbReference type="ARBA" id="ARBA00004651"/>
    </source>
</evidence>
<name>A0A6N2SG91_BLAHA</name>
<feature type="transmembrane region" description="Helical" evidence="7">
    <location>
        <begin position="76"/>
        <end position="93"/>
    </location>
</feature>
<feature type="domain" description="Major facilitator superfamily (MFS) profile" evidence="8">
    <location>
        <begin position="10"/>
        <end position="388"/>
    </location>
</feature>
<keyword evidence="4 7" id="KW-0812">Transmembrane</keyword>
<keyword evidence="6 7" id="KW-0472">Membrane</keyword>
<evidence type="ECO:0000256" key="7">
    <source>
        <dbReference type="SAM" id="Phobius"/>
    </source>
</evidence>
<evidence type="ECO:0000259" key="8">
    <source>
        <dbReference type="PROSITE" id="PS50850"/>
    </source>
</evidence>
<evidence type="ECO:0000256" key="5">
    <source>
        <dbReference type="ARBA" id="ARBA00022989"/>
    </source>
</evidence>
<feature type="transmembrane region" description="Helical" evidence="7">
    <location>
        <begin position="274"/>
        <end position="292"/>
    </location>
</feature>
<feature type="transmembrane region" description="Helical" evidence="7">
    <location>
        <begin position="41"/>
        <end position="64"/>
    </location>
</feature>
<comment type="subcellular location">
    <subcellularLocation>
        <location evidence="1">Cell membrane</location>
        <topology evidence="1">Multi-pass membrane protein</topology>
    </subcellularLocation>
</comment>
<feature type="transmembrane region" description="Helical" evidence="7">
    <location>
        <begin position="208"/>
        <end position="231"/>
    </location>
</feature>
<feature type="transmembrane region" description="Helical" evidence="7">
    <location>
        <begin position="130"/>
        <end position="155"/>
    </location>
</feature>
<dbReference type="InterPro" id="IPR051788">
    <property type="entry name" value="MFS_Transporter"/>
</dbReference>
<sequence>MFSSKTQNKQLLCNYGVFIINGMLALSIGSLLPYIRDARGLEYAFCGMIVSLHSVGNLISSFASGTLPAFLGRKKSILLFNAFFALSFFIIIFSDNNYMLALSFFLTGMARGATSNFCNQSINELAPGKASLLNGLHAMFAIGAFTFPLLLIALTKNNPDNWIYACYFMLIMGILSWIMYFIIPNSEGFTTGTKKQTASGFAFFKEPLFYLCTLTMFFYLCAEQGVIGWMITYFKDTGLLPQSLSQATASVLWIMILAGRLLTAWLSTKVQKEWLLLCMGFGLVAFFLLLLFSSTTPFILIGIMGFGFSMAGLYPTTVSFAGSIIQKYTLAWSFILTIASLGAIIMPSIIGKIAETAGIYYGMQSIIAVVIIDFICIVLLVSYIRKLRKKNIPV</sequence>
<dbReference type="GO" id="GO:0005886">
    <property type="term" value="C:plasma membrane"/>
    <property type="evidence" value="ECO:0007669"/>
    <property type="project" value="UniProtKB-SubCell"/>
</dbReference>
<dbReference type="PANTHER" id="PTHR23514">
    <property type="entry name" value="BYPASS OF STOP CODON PROTEIN 6"/>
    <property type="match status" value="1"/>
</dbReference>
<organism evidence="9">
    <name type="scientific">Blautia hansenii</name>
    <name type="common">Ruminococcus hansenii</name>
    <dbReference type="NCBI Taxonomy" id="1322"/>
    <lineage>
        <taxon>Bacteria</taxon>
        <taxon>Bacillati</taxon>
        <taxon>Bacillota</taxon>
        <taxon>Clostridia</taxon>
        <taxon>Lachnospirales</taxon>
        <taxon>Lachnospiraceae</taxon>
        <taxon>Blautia</taxon>
    </lineage>
</organism>
<gene>
    <name evidence="9" type="primary">glcP</name>
    <name evidence="9" type="ORF">BHLFYP23_02049</name>
</gene>
<dbReference type="Gene3D" id="1.20.1250.20">
    <property type="entry name" value="MFS general substrate transporter like domains"/>
    <property type="match status" value="2"/>
</dbReference>
<evidence type="ECO:0000256" key="3">
    <source>
        <dbReference type="ARBA" id="ARBA00022448"/>
    </source>
</evidence>
<feature type="transmembrane region" description="Helical" evidence="7">
    <location>
        <begin position="161"/>
        <end position="183"/>
    </location>
</feature>
<dbReference type="InterPro" id="IPR011701">
    <property type="entry name" value="MFS"/>
</dbReference>
<dbReference type="AlphaFoldDB" id="A0A6N2SG91"/>
<dbReference type="InterPro" id="IPR020846">
    <property type="entry name" value="MFS_dom"/>
</dbReference>
<feature type="transmembrane region" description="Helical" evidence="7">
    <location>
        <begin position="243"/>
        <end position="262"/>
    </location>
</feature>
<keyword evidence="3" id="KW-0813">Transport</keyword>
<comment type="similarity">
    <text evidence="2">Belongs to the major facilitator superfamily.</text>
</comment>
<dbReference type="PANTHER" id="PTHR23514:SF3">
    <property type="entry name" value="BYPASS OF STOP CODON PROTEIN 6"/>
    <property type="match status" value="1"/>
</dbReference>
<evidence type="ECO:0000256" key="4">
    <source>
        <dbReference type="ARBA" id="ARBA00022692"/>
    </source>
</evidence>
<feature type="transmembrane region" description="Helical" evidence="7">
    <location>
        <begin position="298"/>
        <end position="316"/>
    </location>
</feature>
<protein>
    <submittedName>
        <fullName evidence="9">Glucose/mannose transporter GlcP</fullName>
    </submittedName>
</protein>
<dbReference type="Pfam" id="PF07690">
    <property type="entry name" value="MFS_1"/>
    <property type="match status" value="1"/>
</dbReference>
<dbReference type="EMBL" id="CACRSY010000008">
    <property type="protein sequence ID" value="VYS91251.1"/>
    <property type="molecule type" value="Genomic_DNA"/>
</dbReference>
<evidence type="ECO:0000313" key="9">
    <source>
        <dbReference type="EMBL" id="VYS91251.1"/>
    </source>
</evidence>
<dbReference type="SUPFAM" id="SSF103473">
    <property type="entry name" value="MFS general substrate transporter"/>
    <property type="match status" value="1"/>
</dbReference>